<dbReference type="Proteomes" id="UP000831692">
    <property type="component" value="Chromosome"/>
</dbReference>
<evidence type="ECO:0000313" key="2">
    <source>
        <dbReference type="Proteomes" id="UP000831692"/>
    </source>
</evidence>
<gene>
    <name evidence="1" type="ORF">ENLAB_14230</name>
</gene>
<name>A0ABM7XRY6_9ENTE</name>
<organism evidence="1 2">
    <name type="scientific">Enterococcus innesii</name>
    <dbReference type="NCBI Taxonomy" id="2839759"/>
    <lineage>
        <taxon>Bacteria</taxon>
        <taxon>Bacillati</taxon>
        <taxon>Bacillota</taxon>
        <taxon>Bacilli</taxon>
        <taxon>Lactobacillales</taxon>
        <taxon>Enterococcaceae</taxon>
        <taxon>Enterococcus</taxon>
    </lineage>
</organism>
<sequence length="98" mass="11403">MYEIMYKDFIADATLIVNYDTSYDYLTFYIKSSGNTDYIQASDHIYLIIDLDSSKVIGVKVFGFLNYFSLKELNNLEYPNVAKTIKTLYNRISNNPLL</sequence>
<protein>
    <recommendedName>
        <fullName evidence="3">DUF2283 domain-containing protein</fullName>
    </recommendedName>
</protein>
<proteinExistence type="predicted"/>
<evidence type="ECO:0000313" key="1">
    <source>
        <dbReference type="EMBL" id="BDG67859.1"/>
    </source>
</evidence>
<evidence type="ECO:0008006" key="3">
    <source>
        <dbReference type="Google" id="ProtNLM"/>
    </source>
</evidence>
<accession>A0ABM7XRY6</accession>
<keyword evidence="2" id="KW-1185">Reference proteome</keyword>
<reference evidence="1 2" key="1">
    <citation type="submission" date="2022-03" db="EMBL/GenBank/DDBJ databases">
        <title>Complete genome sequence of Enterococcus innesii DB-1.</title>
        <authorList>
            <person name="Fukuda D."/>
            <person name="Nolasco-Hipolito C."/>
        </authorList>
    </citation>
    <scope>NUCLEOTIDE SEQUENCE [LARGE SCALE GENOMIC DNA]</scope>
    <source>
        <strain evidence="1 2">DB-1</strain>
    </source>
</reference>
<dbReference type="RefSeq" id="WP_118215256.1">
    <property type="nucleotide sequence ID" value="NZ_AP025635.1"/>
</dbReference>
<dbReference type="EMBL" id="AP025635">
    <property type="protein sequence ID" value="BDG67859.1"/>
    <property type="molecule type" value="Genomic_DNA"/>
</dbReference>
<dbReference type="GeneID" id="83457404"/>